<evidence type="ECO:0000256" key="1">
    <source>
        <dbReference type="ARBA" id="ARBA00004141"/>
    </source>
</evidence>
<feature type="region of interest" description="Disordered" evidence="7">
    <location>
        <begin position="1"/>
        <end position="36"/>
    </location>
</feature>
<dbReference type="InterPro" id="IPR002051">
    <property type="entry name" value="Haem_Oase"/>
</dbReference>
<keyword evidence="3" id="KW-0813">Transport</keyword>
<dbReference type="SUPFAM" id="SSF103481">
    <property type="entry name" value="Multidrug resistance efflux transporter EmrE"/>
    <property type="match status" value="2"/>
</dbReference>
<comment type="subcellular location">
    <subcellularLocation>
        <location evidence="1">Membrane</location>
        <topology evidence="1">Multi-pass membrane protein</topology>
    </subcellularLocation>
</comment>
<proteinExistence type="inferred from homology"/>
<sequence>MAPAMATLSDEESHSRERHNENDVAVPSSPLLESRSRSPAGLRARLGLGGVARRTLGFALLLLTVFLWTLYNFIASYMFSDQTYNKPFFIVYLNTSIFAISLIPKFFKYLRKHGFGGMRHDATQLWADYKHGRITTKTLYQSEDEQATERLISQGYGSTETAAEEEKLTFRETSVLSFEFCMLWFSANYFASACLEYTSVASVTILTSTSSVWTLIFCSLFGIDRFSTAKVLGVGASLAGVILISTVDLSGKSDEDRGSFPHKSPTQIAVGDSMALLSAVIYGLYVTVMKRKVPNEDKVDMQLFFGLVGVFNVVLLWPLFFILHWTGLEPFQLPPSSTLWGIIIFNAVSSFISDISWALALLMTTPLVVTVGLSLTIPLSLIGEILQYQKYSSLTYWVGAAVVFVSFIVVSRESDDGEEPTKDNDLERYQVLIVQGLEGLVVLDPESLIYTLDLGSDTMISEDRIETLAGACASGPGPRHLDSCTLYLKYFLSFPNLVNRIVDICYLRDTSTSKLQPTINPNFLLSALAARWPKSPVESNKEMSSLQADVSQHSQPQPQPQHRQHALSLAEAVAIATRSVHAKLNKLIIARLPLALPPLATDSSAYITGLLHVTPIYITFETLWSDILESGLPVDLPGEDDETCDLETPPNSAETAFPASDLHELSSCSRMQSILQQLYFPGLMRSDRLKADITNLAGWSNDTVEEQLRLVGENGRLREFIQHIKRTVQHRPHVLMAYSYILFMALFAGGRFIRATLESAGDAFWDRLPSPVQPSRLPCEVRSRPTKRASGLSDEEIPVDDFHCHATHTMPLRFFHFQTPEDGEDLKREFKQRLASLEGHLTAREKQDIVQESICIFDNMTLLVQQLDMACDSPARKHSGSTNSSLLDLVDQLHPFRSRLRDSVSIARDRIQRSSKLAPSGTKLVWKIWNYSATTSTVQPESGIKLPIGHAGLSKDDAAAIEVCPAFSKSMRFEKILPRPMRLPVKPNTAKHELEERLQVASKKFDSMSLFNWLVTLTVGVILLGALCSAR</sequence>
<feature type="transmembrane region" description="Helical" evidence="8">
    <location>
        <begin position="175"/>
        <end position="191"/>
    </location>
</feature>
<feature type="transmembrane region" description="Helical" evidence="8">
    <location>
        <begin position="394"/>
        <end position="410"/>
    </location>
</feature>
<keyword evidence="11" id="KW-1185">Reference proteome</keyword>
<keyword evidence="6 8" id="KW-0472">Membrane</keyword>
<evidence type="ECO:0000256" key="2">
    <source>
        <dbReference type="ARBA" id="ARBA00007863"/>
    </source>
</evidence>
<feature type="compositionally biased region" description="Low complexity" evidence="7">
    <location>
        <begin position="27"/>
        <end position="36"/>
    </location>
</feature>
<feature type="transmembrane region" description="Helical" evidence="8">
    <location>
        <begin position="301"/>
        <end position="326"/>
    </location>
</feature>
<feature type="transmembrane region" description="Helical" evidence="8">
    <location>
        <begin position="338"/>
        <end position="360"/>
    </location>
</feature>
<dbReference type="InterPro" id="IPR016053">
    <property type="entry name" value="Haem_Oase-like"/>
</dbReference>
<feature type="transmembrane region" description="Helical" evidence="8">
    <location>
        <begin position="734"/>
        <end position="753"/>
    </location>
</feature>
<dbReference type="GO" id="GO:0022857">
    <property type="term" value="F:transmembrane transporter activity"/>
    <property type="evidence" value="ECO:0007669"/>
    <property type="project" value="InterPro"/>
</dbReference>
<dbReference type="GO" id="GO:0004392">
    <property type="term" value="F:heme oxygenase (decyclizing) activity"/>
    <property type="evidence" value="ECO:0007669"/>
    <property type="project" value="InterPro"/>
</dbReference>
<feature type="transmembrane region" description="Helical" evidence="8">
    <location>
        <begin position="267"/>
        <end position="289"/>
    </location>
</feature>
<dbReference type="CDD" id="cd19165">
    <property type="entry name" value="HemeO"/>
    <property type="match status" value="1"/>
</dbReference>
<dbReference type="OrthoDB" id="652091at2759"/>
<feature type="compositionally biased region" description="Basic and acidic residues" evidence="7">
    <location>
        <begin position="11"/>
        <end position="22"/>
    </location>
</feature>
<dbReference type="InterPro" id="IPR037185">
    <property type="entry name" value="EmrE-like"/>
</dbReference>
<gene>
    <name evidence="10" type="ORF">FBEOM_11895</name>
</gene>
<dbReference type="Pfam" id="PF13127">
    <property type="entry name" value="DUF3955"/>
    <property type="match status" value="1"/>
</dbReference>
<dbReference type="Gene3D" id="1.20.910.10">
    <property type="entry name" value="Heme oxygenase-like"/>
    <property type="match status" value="1"/>
</dbReference>
<feature type="transmembrane region" description="Helical" evidence="8">
    <location>
        <begin position="89"/>
        <end position="110"/>
    </location>
</feature>
<feature type="domain" description="DUF3955" evidence="9">
    <location>
        <begin position="55"/>
        <end position="106"/>
    </location>
</feature>
<evidence type="ECO:0000256" key="6">
    <source>
        <dbReference type="ARBA" id="ARBA00023136"/>
    </source>
</evidence>
<reference evidence="10" key="2">
    <citation type="submission" date="2020-02" db="EMBL/GenBank/DDBJ databases">
        <title>Identification and distribution of gene clusters putatively required for synthesis of sphingolipid metabolism inhibitors in phylogenetically diverse species of the filamentous fungus Fusarium.</title>
        <authorList>
            <person name="Kim H.-S."/>
            <person name="Busman M."/>
            <person name="Brown D.W."/>
            <person name="Divon H."/>
            <person name="Uhlig S."/>
            <person name="Proctor R.H."/>
        </authorList>
    </citation>
    <scope>NUCLEOTIDE SEQUENCE</scope>
    <source>
        <strain evidence="10">NRRL 25174</strain>
    </source>
</reference>
<feature type="transmembrane region" description="Helical" evidence="8">
    <location>
        <begin position="229"/>
        <end position="247"/>
    </location>
</feature>
<evidence type="ECO:0000256" key="4">
    <source>
        <dbReference type="ARBA" id="ARBA00022692"/>
    </source>
</evidence>
<organism evidence="10 11">
    <name type="scientific">Fusarium beomiforme</name>
    <dbReference type="NCBI Taxonomy" id="44412"/>
    <lineage>
        <taxon>Eukaryota</taxon>
        <taxon>Fungi</taxon>
        <taxon>Dikarya</taxon>
        <taxon>Ascomycota</taxon>
        <taxon>Pezizomycotina</taxon>
        <taxon>Sordariomycetes</taxon>
        <taxon>Hypocreomycetidae</taxon>
        <taxon>Hypocreales</taxon>
        <taxon>Nectriaceae</taxon>
        <taxon>Fusarium</taxon>
        <taxon>Fusarium burgessii species complex</taxon>
    </lineage>
</organism>
<dbReference type="GO" id="GO:0000329">
    <property type="term" value="C:fungal-type vacuole membrane"/>
    <property type="evidence" value="ECO:0007669"/>
    <property type="project" value="TreeGrafter"/>
</dbReference>
<dbReference type="AlphaFoldDB" id="A0A9P5A9V3"/>
<accession>A0A9P5A9V3</accession>
<dbReference type="InterPro" id="IPR025016">
    <property type="entry name" value="DUF3955"/>
</dbReference>
<dbReference type="Pfam" id="PF06027">
    <property type="entry name" value="SLC35F"/>
    <property type="match status" value="1"/>
</dbReference>
<reference evidence="10" key="1">
    <citation type="journal article" date="2017" name="Mycologia">
        <title>Fusarium algeriense, sp. nov., a novel toxigenic crown rot pathogen of durum wheat from Algeria is nested in the Fusarium burgessii species complex.</title>
        <authorList>
            <person name="Laraba I."/>
            <person name="Keddad A."/>
            <person name="Boureghda H."/>
            <person name="Abdallah N."/>
            <person name="Vaughan M.M."/>
            <person name="Proctor R.H."/>
            <person name="Busman M."/>
            <person name="O'Donnell K."/>
        </authorList>
    </citation>
    <scope>NUCLEOTIDE SEQUENCE</scope>
    <source>
        <strain evidence="10">NRRL 25174</strain>
    </source>
</reference>
<keyword evidence="5 8" id="KW-1133">Transmembrane helix</keyword>
<protein>
    <recommendedName>
        <fullName evidence="9">DUF3955 domain-containing protein</fullName>
    </recommendedName>
</protein>
<evidence type="ECO:0000256" key="3">
    <source>
        <dbReference type="ARBA" id="ARBA00022448"/>
    </source>
</evidence>
<evidence type="ECO:0000259" key="9">
    <source>
        <dbReference type="Pfam" id="PF13127"/>
    </source>
</evidence>
<dbReference type="PANTHER" id="PTHR23051">
    <property type="entry name" value="SOLUTE CARRIER FAMILY 35, MEMBER F5"/>
    <property type="match status" value="1"/>
</dbReference>
<evidence type="ECO:0000256" key="5">
    <source>
        <dbReference type="ARBA" id="ARBA00022989"/>
    </source>
</evidence>
<dbReference type="PANTHER" id="PTHR23051:SF0">
    <property type="entry name" value="SOLUTE CARRIER FAMILY 35 MEMBER F5"/>
    <property type="match status" value="1"/>
</dbReference>
<comment type="similarity">
    <text evidence="2">Belongs to the SLC35F solute transporter family.</text>
</comment>
<feature type="region of interest" description="Disordered" evidence="7">
    <location>
        <begin position="541"/>
        <end position="565"/>
    </location>
</feature>
<evidence type="ECO:0000313" key="10">
    <source>
        <dbReference type="EMBL" id="KAF4334283.1"/>
    </source>
</evidence>
<dbReference type="InterPro" id="IPR009262">
    <property type="entry name" value="SLC35_F1/F2/F6"/>
</dbReference>
<dbReference type="EMBL" id="PVQB02000707">
    <property type="protein sequence ID" value="KAF4334283.1"/>
    <property type="molecule type" value="Genomic_DNA"/>
</dbReference>
<dbReference type="InterPro" id="IPR016084">
    <property type="entry name" value="Haem_Oase-like_multi-hlx"/>
</dbReference>
<evidence type="ECO:0000313" key="11">
    <source>
        <dbReference type="Proteomes" id="UP000730481"/>
    </source>
</evidence>
<feature type="transmembrane region" description="Helical" evidence="8">
    <location>
        <begin position="197"/>
        <end position="222"/>
    </location>
</feature>
<evidence type="ECO:0000256" key="8">
    <source>
        <dbReference type="SAM" id="Phobius"/>
    </source>
</evidence>
<dbReference type="SUPFAM" id="SSF48613">
    <property type="entry name" value="Heme oxygenase-like"/>
    <property type="match status" value="1"/>
</dbReference>
<feature type="transmembrane region" description="Helical" evidence="8">
    <location>
        <begin position="367"/>
        <end position="388"/>
    </location>
</feature>
<dbReference type="GO" id="GO:0006788">
    <property type="term" value="P:heme oxidation"/>
    <property type="evidence" value="ECO:0007669"/>
    <property type="project" value="InterPro"/>
</dbReference>
<dbReference type="Proteomes" id="UP000730481">
    <property type="component" value="Unassembled WGS sequence"/>
</dbReference>
<feature type="transmembrane region" description="Helical" evidence="8">
    <location>
        <begin position="1010"/>
        <end position="1030"/>
    </location>
</feature>
<keyword evidence="4 8" id="KW-0812">Transmembrane</keyword>
<evidence type="ECO:0000256" key="7">
    <source>
        <dbReference type="SAM" id="MobiDB-lite"/>
    </source>
</evidence>
<comment type="caution">
    <text evidence="10">The sequence shown here is derived from an EMBL/GenBank/DDBJ whole genome shotgun (WGS) entry which is preliminary data.</text>
</comment>
<feature type="transmembrane region" description="Helical" evidence="8">
    <location>
        <begin position="55"/>
        <end position="77"/>
    </location>
</feature>
<dbReference type="Pfam" id="PF01126">
    <property type="entry name" value="Heme_oxygenase"/>
    <property type="match status" value="1"/>
</dbReference>
<name>A0A9P5A9V3_9HYPO</name>